<evidence type="ECO:0000313" key="2">
    <source>
        <dbReference type="EMBL" id="CQR48594.1"/>
    </source>
</evidence>
<name>A0A0D6JL42_9EURY</name>
<organism evidence="2 3">
    <name type="scientific">Haloferax massiliensis</name>
    <dbReference type="NCBI Taxonomy" id="1476858"/>
    <lineage>
        <taxon>Archaea</taxon>
        <taxon>Methanobacteriati</taxon>
        <taxon>Methanobacteriota</taxon>
        <taxon>Stenosarchaea group</taxon>
        <taxon>Halobacteria</taxon>
        <taxon>Halobacteriales</taxon>
        <taxon>Haloferacaceae</taxon>
        <taxon>Haloferax</taxon>
    </lineage>
</organism>
<dbReference type="Proteomes" id="UP000198902">
    <property type="component" value="Unassembled WGS sequence"/>
</dbReference>
<protein>
    <submittedName>
        <fullName evidence="2">Branched-chain amino acid transport protein (AzlD)</fullName>
    </submittedName>
</protein>
<reference evidence="3" key="1">
    <citation type="submission" date="2015-03" db="EMBL/GenBank/DDBJ databases">
        <authorList>
            <person name="Urmite Genomes"/>
        </authorList>
    </citation>
    <scope>NUCLEOTIDE SEQUENCE [LARGE SCALE GENOMIC DNA]</scope>
    <source>
        <strain evidence="3">Arc-Hr</strain>
    </source>
</reference>
<accession>A0A0D6JL42</accession>
<dbReference type="EMBL" id="CSTE01000001">
    <property type="protein sequence ID" value="CQR48594.1"/>
    <property type="molecule type" value="Genomic_DNA"/>
</dbReference>
<evidence type="ECO:0000256" key="1">
    <source>
        <dbReference type="SAM" id="Phobius"/>
    </source>
</evidence>
<feature type="transmembrane region" description="Helical" evidence="1">
    <location>
        <begin position="83"/>
        <end position="108"/>
    </location>
</feature>
<dbReference type="AlphaFoldDB" id="A0A0D6JL42"/>
<dbReference type="Pfam" id="PF05437">
    <property type="entry name" value="AzlD"/>
    <property type="match status" value="1"/>
</dbReference>
<feature type="transmembrane region" description="Helical" evidence="1">
    <location>
        <begin position="45"/>
        <end position="63"/>
    </location>
</feature>
<dbReference type="OrthoDB" id="187711at2157"/>
<keyword evidence="1" id="KW-0472">Membrane</keyword>
<sequence>MPTGYDSATVWLVIALAGVLTFAIRGSFIYLFGRIDDVPPTVESALEYVPAAVFAALVFPALLAPSGDLAVSVGNEKLLAGALAALAAWYTERVLATILVGMGALWILRFVV</sequence>
<dbReference type="InterPro" id="IPR008407">
    <property type="entry name" value="Brnchd-chn_aa_trnsp_AzlD"/>
</dbReference>
<keyword evidence="1" id="KW-1133">Transmembrane helix</keyword>
<feature type="transmembrane region" description="Helical" evidence="1">
    <location>
        <begin position="12"/>
        <end position="33"/>
    </location>
</feature>
<gene>
    <name evidence="2" type="ORF">BN996_00040</name>
</gene>
<dbReference type="RefSeq" id="WP_089776667.1">
    <property type="nucleotide sequence ID" value="NZ_CABLRR010000001.1"/>
</dbReference>
<keyword evidence="1" id="KW-0812">Transmembrane</keyword>
<keyword evidence="3" id="KW-1185">Reference proteome</keyword>
<proteinExistence type="predicted"/>
<evidence type="ECO:0000313" key="3">
    <source>
        <dbReference type="Proteomes" id="UP000198902"/>
    </source>
</evidence>